<dbReference type="InterPro" id="IPR052902">
    <property type="entry name" value="ABC-2_transporter"/>
</dbReference>
<name>A0ABS4ZJ46_9MICO</name>
<gene>
    <name evidence="2" type="ORF">JOF34_001906</name>
</gene>
<dbReference type="RefSeq" id="WP_165134276.1">
    <property type="nucleotide sequence ID" value="NZ_CP049253.1"/>
</dbReference>
<reference evidence="2 3" key="1">
    <citation type="submission" date="2021-03" db="EMBL/GenBank/DDBJ databases">
        <title>Sequencing the genomes of 1000 actinobacteria strains.</title>
        <authorList>
            <person name="Klenk H.-P."/>
        </authorList>
    </citation>
    <scope>NUCLEOTIDE SEQUENCE [LARGE SCALE GENOMIC DNA]</scope>
    <source>
        <strain evidence="2 3">DSM 24221</strain>
    </source>
</reference>
<proteinExistence type="predicted"/>
<sequence length="254" mass="26768">MNATYFRIELTRITRDIASMFFIAVLPALLFVIFGAVQEYGQESAGHGNVSFYVMVGMAAYGAITATVGVGGSAAVEQMQGWGRQLGLTPIADATFVTTKAAAGFVISVVPVAIIYVLGALTGAVAEAHVWVLSAVIVLAGAAVFSFYGLMVGLLFRSEGAVSAASGSLVILAFLGNVFFPLSGVFLEIAKFTPLYGYVALARYPLTEGWIAATGSNSEPTQDPLWVPILNLAVWATVFVVSTLLLARRGRSRQ</sequence>
<evidence type="ECO:0000313" key="2">
    <source>
        <dbReference type="EMBL" id="MBP2437320.1"/>
    </source>
</evidence>
<dbReference type="PANTHER" id="PTHR43027:SF1">
    <property type="entry name" value="DOXORUBICIN RESISTANCE ABC TRANSPORTER PERMEASE PROTEIN DRRC-RELATED"/>
    <property type="match status" value="1"/>
</dbReference>
<feature type="transmembrane region" description="Helical" evidence="1">
    <location>
        <begin position="225"/>
        <end position="247"/>
    </location>
</feature>
<feature type="transmembrane region" description="Helical" evidence="1">
    <location>
        <begin position="50"/>
        <end position="76"/>
    </location>
</feature>
<dbReference type="PANTHER" id="PTHR43027">
    <property type="entry name" value="DOXORUBICIN RESISTANCE ABC TRANSPORTER PERMEASE PROTEIN DRRC-RELATED"/>
    <property type="match status" value="1"/>
</dbReference>
<comment type="caution">
    <text evidence="2">The sequence shown here is derived from an EMBL/GenBank/DDBJ whole genome shotgun (WGS) entry which is preliminary data.</text>
</comment>
<feature type="transmembrane region" description="Helical" evidence="1">
    <location>
        <begin position="130"/>
        <end position="156"/>
    </location>
</feature>
<evidence type="ECO:0000313" key="3">
    <source>
        <dbReference type="Proteomes" id="UP001519362"/>
    </source>
</evidence>
<protein>
    <submittedName>
        <fullName evidence="2">ABC-2 type transport system permease protein</fullName>
    </submittedName>
</protein>
<evidence type="ECO:0000256" key="1">
    <source>
        <dbReference type="SAM" id="Phobius"/>
    </source>
</evidence>
<dbReference type="PIRSF" id="PIRSF006648">
    <property type="entry name" value="DrrB"/>
    <property type="match status" value="1"/>
</dbReference>
<keyword evidence="1" id="KW-0812">Transmembrane</keyword>
<dbReference type="Proteomes" id="UP001519362">
    <property type="component" value="Unassembled WGS sequence"/>
</dbReference>
<dbReference type="EMBL" id="JAGIOL010000001">
    <property type="protein sequence ID" value="MBP2437320.1"/>
    <property type="molecule type" value="Genomic_DNA"/>
</dbReference>
<feature type="transmembrane region" description="Helical" evidence="1">
    <location>
        <begin position="97"/>
        <end position="118"/>
    </location>
</feature>
<organism evidence="2 3">
    <name type="scientific">Microbacterium amylolyticum</name>
    <dbReference type="NCBI Taxonomy" id="936337"/>
    <lineage>
        <taxon>Bacteria</taxon>
        <taxon>Bacillati</taxon>
        <taxon>Actinomycetota</taxon>
        <taxon>Actinomycetes</taxon>
        <taxon>Micrococcales</taxon>
        <taxon>Microbacteriaceae</taxon>
        <taxon>Microbacterium</taxon>
    </lineage>
</organism>
<accession>A0ABS4ZJ46</accession>
<keyword evidence="1" id="KW-0472">Membrane</keyword>
<keyword evidence="1" id="KW-1133">Transmembrane helix</keyword>
<feature type="transmembrane region" description="Helical" evidence="1">
    <location>
        <begin position="20"/>
        <end position="38"/>
    </location>
</feature>
<dbReference type="InterPro" id="IPR000412">
    <property type="entry name" value="ABC_2_transport"/>
</dbReference>
<feature type="transmembrane region" description="Helical" evidence="1">
    <location>
        <begin position="168"/>
        <end position="187"/>
    </location>
</feature>
<keyword evidence="3" id="KW-1185">Reference proteome</keyword>